<dbReference type="GO" id="GO:0016787">
    <property type="term" value="F:hydrolase activity"/>
    <property type="evidence" value="ECO:0007669"/>
    <property type="project" value="UniProtKB-KW"/>
</dbReference>
<reference evidence="2" key="1">
    <citation type="journal article" date="2009" name="ISME J.">
        <title>An uncultivated crenarchaeota contains functional bacteriochlorophyll a synthase.</title>
        <authorList>
            <person name="Meng J."/>
            <person name="Wang F."/>
            <person name="Wang F."/>
            <person name="Zheng Y."/>
            <person name="Peng X."/>
            <person name="Zhou H."/>
            <person name="Xiao X."/>
        </authorList>
    </citation>
    <scope>NUCLEOTIDE SEQUENCE</scope>
</reference>
<organism evidence="2">
    <name type="scientific">uncultured crenarchaeote MCG</name>
    <dbReference type="NCBI Taxonomy" id="529375"/>
    <lineage>
        <taxon>Archaea</taxon>
        <taxon>Thermoproteota</taxon>
        <taxon>environmental samples</taxon>
    </lineage>
</organism>
<dbReference type="Pfam" id="PF12867">
    <property type="entry name" value="DinB_2"/>
    <property type="match status" value="1"/>
</dbReference>
<dbReference type="InterPro" id="IPR034660">
    <property type="entry name" value="DinB/YfiT-like"/>
</dbReference>
<dbReference type="Gene3D" id="3.40.50.1000">
    <property type="entry name" value="HAD superfamily/HAD-like"/>
    <property type="match status" value="1"/>
</dbReference>
<dbReference type="SUPFAM" id="SSF109854">
    <property type="entry name" value="DinB/YfiT-like putative metalloenzymes"/>
    <property type="match status" value="1"/>
</dbReference>
<proteinExistence type="predicted"/>
<dbReference type="InterPro" id="IPR023214">
    <property type="entry name" value="HAD_sf"/>
</dbReference>
<protein>
    <submittedName>
        <fullName evidence="2">Haloacid dehalogenase domain protein hydrolase</fullName>
    </submittedName>
</protein>
<dbReference type="InterPro" id="IPR036412">
    <property type="entry name" value="HAD-like_sf"/>
</dbReference>
<dbReference type="EMBL" id="EU559699">
    <property type="protein sequence ID" value="ACD50085.1"/>
    <property type="molecule type" value="Genomic_DNA"/>
</dbReference>
<dbReference type="Pfam" id="PF00702">
    <property type="entry name" value="Hydrolase"/>
    <property type="match status" value="1"/>
</dbReference>
<name>B2YI81_9CREN</name>
<dbReference type="InterPro" id="IPR024775">
    <property type="entry name" value="DinB-like"/>
</dbReference>
<dbReference type="AlphaFoldDB" id="B2YI81"/>
<sequence length="404" mass="44150">MPITLLVDLEETLLDTSAAGFLPTYYAALADHLCDLVPQELLLSALHSGIRRMRLSHDPSQTLQQAFDAEFFGRFPAHADGLRQRVDLFFRTIFPSLGRMARARPGAQDLIDWARSAGHQVALATEPLFPLPATMERVRSAGIDPASFAAVASYETFHFTKEHPAYFAEVLGRLGWPDGPVVMAGNDVDGELRQAETLGLTTFHVGPAGPGAAPAAGDLMRLREWIVSAEAGLQAPAFATKAAVLAMLQATPAILAGYLAGLSQAEWSGVKSAGDWALVELVCHLRDTEREVHAQQISTLVNSETPFVARPDAAVWAKQRPYRQEEGAAALKQFIAARTSAMERLSLLPDEVWTKPARHAIFGPSSFLEVIGFMAEHDRLHLRQAWRLLPARTTGTHRNDAKRV</sequence>
<evidence type="ECO:0000259" key="1">
    <source>
        <dbReference type="Pfam" id="PF12867"/>
    </source>
</evidence>
<evidence type="ECO:0000313" key="2">
    <source>
        <dbReference type="EMBL" id="ACD50085.1"/>
    </source>
</evidence>
<dbReference type="Gene3D" id="1.20.120.450">
    <property type="entry name" value="dinb family like domain"/>
    <property type="match status" value="1"/>
</dbReference>
<dbReference type="SUPFAM" id="SSF56784">
    <property type="entry name" value="HAD-like"/>
    <property type="match status" value="1"/>
</dbReference>
<keyword evidence="2" id="KW-0378">Hydrolase</keyword>
<accession>B2YI81</accession>
<feature type="domain" description="DinB-like" evidence="1">
    <location>
        <begin position="248"/>
        <end position="385"/>
    </location>
</feature>